<dbReference type="SUPFAM" id="SSF56235">
    <property type="entry name" value="N-terminal nucleophile aminohydrolases (Ntn hydrolases)"/>
    <property type="match status" value="1"/>
</dbReference>
<dbReference type="InterPro" id="IPR023343">
    <property type="entry name" value="Penicillin_amidase_dom1"/>
</dbReference>
<organism evidence="6 7">
    <name type="scientific">Auraticoccus cholistanensis</name>
    <dbReference type="NCBI Taxonomy" id="2656650"/>
    <lineage>
        <taxon>Bacteria</taxon>
        <taxon>Bacillati</taxon>
        <taxon>Actinomycetota</taxon>
        <taxon>Actinomycetes</taxon>
        <taxon>Propionibacteriales</taxon>
        <taxon>Propionibacteriaceae</taxon>
        <taxon>Auraticoccus</taxon>
    </lineage>
</organism>
<dbReference type="AlphaFoldDB" id="A0A6A9UV94"/>
<dbReference type="GO" id="GO:0046872">
    <property type="term" value="F:metal ion binding"/>
    <property type="evidence" value="ECO:0007669"/>
    <property type="project" value="UniProtKB-KW"/>
</dbReference>
<comment type="cofactor">
    <cofactor evidence="5">
        <name>Ca(2+)</name>
        <dbReference type="ChEBI" id="CHEBI:29108"/>
    </cofactor>
    <text evidence="5">Binds 1 Ca(2+) ion per dimer.</text>
</comment>
<dbReference type="Gene3D" id="3.60.20.10">
    <property type="entry name" value="Glutamine Phosphoribosylpyrophosphate, subunit 1, domain 1"/>
    <property type="match status" value="1"/>
</dbReference>
<evidence type="ECO:0000256" key="1">
    <source>
        <dbReference type="ARBA" id="ARBA00006586"/>
    </source>
</evidence>
<evidence type="ECO:0000256" key="2">
    <source>
        <dbReference type="ARBA" id="ARBA00022801"/>
    </source>
</evidence>
<dbReference type="InterPro" id="IPR043147">
    <property type="entry name" value="Penicillin_amidase_A-knob"/>
</dbReference>
<keyword evidence="2" id="KW-0378">Hydrolase</keyword>
<reference evidence="6 7" key="1">
    <citation type="submission" date="2019-12" db="EMBL/GenBank/DDBJ databases">
        <title>Auraticoccus cholistani sp. nov., an actinomycete isolated from soil of Cholistan desert.</title>
        <authorList>
            <person name="Cheema M.T."/>
        </authorList>
    </citation>
    <scope>NUCLEOTIDE SEQUENCE [LARGE SCALE GENOMIC DNA]</scope>
    <source>
        <strain evidence="6 7">F435</strain>
    </source>
</reference>
<dbReference type="Gene3D" id="1.10.439.10">
    <property type="entry name" value="Penicillin Amidohydrolase, domain 1"/>
    <property type="match status" value="1"/>
</dbReference>
<dbReference type="Pfam" id="PF01804">
    <property type="entry name" value="Penicil_amidase"/>
    <property type="match status" value="1"/>
</dbReference>
<keyword evidence="7" id="KW-1185">Reference proteome</keyword>
<accession>A0A6A9UV94</accession>
<protein>
    <recommendedName>
        <fullName evidence="8">Penicillin amidase</fullName>
    </recommendedName>
</protein>
<dbReference type="RefSeq" id="WP_197430135.1">
    <property type="nucleotide sequence ID" value="NZ_WPCU01000008.1"/>
</dbReference>
<sequence>MADRPDQHLPRGRGGELRRDRWGIPHLRADDLLSLAHLQGRVTARDRAWQVERGRWRAEGRTAEHLGAAGLGWDVFARQVRLEETARTAFARLDEETRAWVGAYVDGVNAELPAAAASSAELASLGLGGDDVRPWQPWTPLGVFWSQQVLFGTFPLKLFRARVAERLGPAAVGLFSSEGATGGSNAVGLAGGLTASGLPLVLGDPHRTVELPGVYSQVRLSCPGVDVAGFCFPGVPGVQHFGHAGSVAWAITNAMADYQDLYREQLRRDGSRLQVRDPDGWADLEVRTETVAVRGTHPVAVPVAVTARGPLVTGLDPAHPPGTDPAPAHSLRVPCQVSGDLGFGALLPLLRSRDVEDVTAALAAWVEPVNSVVVADRSGRLRHLLAGRVPRRDPRLQQLPGTGAEPADGWWPGWAERAVTDVADLVVSANDRASGGGLGDDYAAPHRAERLRRLVADRAAAGQPVGPAEAAQLCLDTRTGPLDVARPLLAAARVEGAAETLRRRLLAWDGHCGPESLEAGAWADWRHELVRWLVAHPALAPLRQPHPYPALLAPWLDLTARVGVAWERLLLRGGELGIDAAEGVRAALVAAAAREPAPWGERHRLAPLHALGWSDGTDVPVAGDNGSVLAAASSPGVDDRVVKGPVARYVWDLSDRGRSGWVVPFGAAGDPADPHHLDQLPMWQQGSLADLSSDWNDLEVEPV</sequence>
<dbReference type="GO" id="GO:0016811">
    <property type="term" value="F:hydrolase activity, acting on carbon-nitrogen (but not peptide) bonds, in linear amides"/>
    <property type="evidence" value="ECO:0007669"/>
    <property type="project" value="InterPro"/>
</dbReference>
<keyword evidence="3" id="KW-0865">Zymogen</keyword>
<dbReference type="InterPro" id="IPR002692">
    <property type="entry name" value="S45"/>
</dbReference>
<dbReference type="InterPro" id="IPR043146">
    <property type="entry name" value="Penicillin_amidase_N_B-knob"/>
</dbReference>
<evidence type="ECO:0000313" key="7">
    <source>
        <dbReference type="Proteomes" id="UP000435304"/>
    </source>
</evidence>
<dbReference type="Gene3D" id="2.30.120.10">
    <property type="match status" value="1"/>
</dbReference>
<dbReference type="PIRSF" id="PIRSF001227">
    <property type="entry name" value="Pen_acylase"/>
    <property type="match status" value="1"/>
</dbReference>
<dbReference type="GO" id="GO:0017000">
    <property type="term" value="P:antibiotic biosynthetic process"/>
    <property type="evidence" value="ECO:0007669"/>
    <property type="project" value="InterPro"/>
</dbReference>
<dbReference type="EMBL" id="WPCU01000008">
    <property type="protein sequence ID" value="MVA76876.1"/>
    <property type="molecule type" value="Genomic_DNA"/>
</dbReference>
<feature type="binding site" evidence="5">
    <location>
        <position position="441"/>
    </location>
    <ligand>
        <name>Ca(2+)</name>
        <dbReference type="ChEBI" id="CHEBI:29108"/>
    </ligand>
</feature>
<dbReference type="Proteomes" id="UP000435304">
    <property type="component" value="Unassembled WGS sequence"/>
</dbReference>
<dbReference type="PANTHER" id="PTHR34218:SF4">
    <property type="entry name" value="ACYL-HOMOSERINE LACTONE ACYLASE QUIP"/>
    <property type="match status" value="1"/>
</dbReference>
<evidence type="ECO:0008006" key="8">
    <source>
        <dbReference type="Google" id="ProtNLM"/>
    </source>
</evidence>
<feature type="binding site" evidence="5">
    <location>
        <position position="257"/>
    </location>
    <ligand>
        <name>Ca(2+)</name>
        <dbReference type="ChEBI" id="CHEBI:29108"/>
    </ligand>
</feature>
<evidence type="ECO:0000313" key="6">
    <source>
        <dbReference type="EMBL" id="MVA76876.1"/>
    </source>
</evidence>
<dbReference type="InterPro" id="IPR029055">
    <property type="entry name" value="Ntn_hydrolases_N"/>
</dbReference>
<feature type="active site" description="Nucleophile" evidence="4">
    <location>
        <position position="184"/>
    </location>
</feature>
<name>A0A6A9UV94_9ACTN</name>
<evidence type="ECO:0000256" key="3">
    <source>
        <dbReference type="ARBA" id="ARBA00023145"/>
    </source>
</evidence>
<comment type="caution">
    <text evidence="6">The sequence shown here is derived from an EMBL/GenBank/DDBJ whole genome shotgun (WGS) entry which is preliminary data.</text>
</comment>
<evidence type="ECO:0000256" key="5">
    <source>
        <dbReference type="PIRSR" id="PIRSR001227-2"/>
    </source>
</evidence>
<dbReference type="Gene3D" id="1.10.1400.10">
    <property type="match status" value="1"/>
</dbReference>
<feature type="binding site" evidence="5">
    <location>
        <position position="260"/>
    </location>
    <ligand>
        <name>Ca(2+)</name>
        <dbReference type="ChEBI" id="CHEBI:29108"/>
    </ligand>
</feature>
<proteinExistence type="inferred from homology"/>
<evidence type="ECO:0000256" key="4">
    <source>
        <dbReference type="PIRSR" id="PIRSR001227-1"/>
    </source>
</evidence>
<gene>
    <name evidence="6" type="ORF">GC722_12700</name>
</gene>
<keyword evidence="5" id="KW-0106">Calcium</keyword>
<dbReference type="PANTHER" id="PTHR34218">
    <property type="entry name" value="PEPTIDASE S45 PENICILLIN AMIDASE"/>
    <property type="match status" value="1"/>
</dbReference>
<comment type="similarity">
    <text evidence="1">Belongs to the peptidase S45 family.</text>
</comment>
<dbReference type="InterPro" id="IPR014395">
    <property type="entry name" value="Pen/GL7ACA/AHL_acylase"/>
</dbReference>
<keyword evidence="5" id="KW-0479">Metal-binding</keyword>